<keyword evidence="1" id="KW-0732">Signal</keyword>
<organism evidence="3 4">
    <name type="scientific">Coregonus suidteri</name>
    <dbReference type="NCBI Taxonomy" id="861788"/>
    <lineage>
        <taxon>Eukaryota</taxon>
        <taxon>Metazoa</taxon>
        <taxon>Chordata</taxon>
        <taxon>Craniata</taxon>
        <taxon>Vertebrata</taxon>
        <taxon>Euteleostomi</taxon>
        <taxon>Actinopterygii</taxon>
        <taxon>Neopterygii</taxon>
        <taxon>Teleostei</taxon>
        <taxon>Protacanthopterygii</taxon>
        <taxon>Salmoniformes</taxon>
        <taxon>Salmonidae</taxon>
        <taxon>Coregoninae</taxon>
        <taxon>Coregonus</taxon>
    </lineage>
</organism>
<keyword evidence="4" id="KW-1185">Reference proteome</keyword>
<protein>
    <recommendedName>
        <fullName evidence="2">CCN TSP1 domain-containing protein</fullName>
    </recommendedName>
</protein>
<dbReference type="GO" id="GO:0031012">
    <property type="term" value="C:extracellular matrix"/>
    <property type="evidence" value="ECO:0007669"/>
    <property type="project" value="TreeGrafter"/>
</dbReference>
<proteinExistence type="predicted"/>
<reference evidence="3 4" key="1">
    <citation type="submission" date="2021-04" db="EMBL/GenBank/DDBJ databases">
        <authorList>
            <person name="De Guttry C."/>
            <person name="Zahm M."/>
            <person name="Klopp C."/>
            <person name="Cabau C."/>
            <person name="Louis A."/>
            <person name="Berthelot C."/>
            <person name="Parey E."/>
            <person name="Roest Crollius H."/>
            <person name="Montfort J."/>
            <person name="Robinson-Rechavi M."/>
            <person name="Bucao C."/>
            <person name="Bouchez O."/>
            <person name="Gislard M."/>
            <person name="Lluch J."/>
            <person name="Milhes M."/>
            <person name="Lampietro C."/>
            <person name="Lopez Roques C."/>
            <person name="Donnadieu C."/>
            <person name="Braasch I."/>
            <person name="Desvignes T."/>
            <person name="Postlethwait J."/>
            <person name="Bobe J."/>
            <person name="Wedekind C."/>
            <person name="Guiguen Y."/>
        </authorList>
    </citation>
    <scope>NUCLEOTIDE SEQUENCE [LARGE SCALE GENOMIC DNA]</scope>
    <source>
        <strain evidence="3">Cs_M1</strain>
        <tissue evidence="3">Blood</tissue>
    </source>
</reference>
<sequence>MPVPLLPLACATLPSRGAHGVGRVPLLPGVCQAAQRDPVERPSERERLRQDFGGDAAHSQGQCLSSNCIEQITDWSLCSRSCGPGVSTRSSNQNWACRPQTQTRLCQVRLCQPTAVQRSRSQEGRMSHQQVMMIESCSCHHYNCPQSPLTAYRRAIPWL</sequence>
<accession>A0AAN8LY11</accession>
<dbReference type="GO" id="GO:0007155">
    <property type="term" value="P:cell adhesion"/>
    <property type="evidence" value="ECO:0007669"/>
    <property type="project" value="TreeGrafter"/>
</dbReference>
<name>A0AAN8LY11_9TELE</name>
<dbReference type="InterPro" id="IPR050941">
    <property type="entry name" value="CCN"/>
</dbReference>
<evidence type="ECO:0000259" key="2">
    <source>
        <dbReference type="Pfam" id="PF19035"/>
    </source>
</evidence>
<evidence type="ECO:0000313" key="4">
    <source>
        <dbReference type="Proteomes" id="UP001356427"/>
    </source>
</evidence>
<evidence type="ECO:0000313" key="3">
    <source>
        <dbReference type="EMBL" id="KAK6320925.1"/>
    </source>
</evidence>
<dbReference type="Proteomes" id="UP001356427">
    <property type="component" value="Unassembled WGS sequence"/>
</dbReference>
<dbReference type="Pfam" id="PF19035">
    <property type="entry name" value="TSP1_CCN"/>
    <property type="match status" value="1"/>
</dbReference>
<dbReference type="EMBL" id="JAGTTL010000006">
    <property type="protein sequence ID" value="KAK6320925.1"/>
    <property type="molecule type" value="Genomic_DNA"/>
</dbReference>
<dbReference type="GO" id="GO:0005178">
    <property type="term" value="F:integrin binding"/>
    <property type="evidence" value="ECO:0007669"/>
    <property type="project" value="TreeGrafter"/>
</dbReference>
<feature type="domain" description="CCN TSP1" evidence="2">
    <location>
        <begin position="68"/>
        <end position="111"/>
    </location>
</feature>
<dbReference type="GO" id="GO:0007165">
    <property type="term" value="P:signal transduction"/>
    <property type="evidence" value="ECO:0007669"/>
    <property type="project" value="InterPro"/>
</dbReference>
<dbReference type="InterPro" id="IPR043973">
    <property type="entry name" value="TSP1_CCN"/>
</dbReference>
<dbReference type="InterPro" id="IPR000884">
    <property type="entry name" value="TSP1_rpt"/>
</dbReference>
<dbReference type="PROSITE" id="PS50092">
    <property type="entry name" value="TSP1"/>
    <property type="match status" value="1"/>
</dbReference>
<dbReference type="GO" id="GO:0005615">
    <property type="term" value="C:extracellular space"/>
    <property type="evidence" value="ECO:0007669"/>
    <property type="project" value="TreeGrafter"/>
</dbReference>
<dbReference type="PANTHER" id="PTHR11348:SF22">
    <property type="entry name" value="CCN FAMILY MEMBER 5"/>
    <property type="match status" value="1"/>
</dbReference>
<gene>
    <name evidence="3" type="ORF">J4Q44_G00079010</name>
</gene>
<evidence type="ECO:0000256" key="1">
    <source>
        <dbReference type="ARBA" id="ARBA00022729"/>
    </source>
</evidence>
<dbReference type="GO" id="GO:0008201">
    <property type="term" value="F:heparin binding"/>
    <property type="evidence" value="ECO:0007669"/>
    <property type="project" value="TreeGrafter"/>
</dbReference>
<dbReference type="GO" id="GO:0045597">
    <property type="term" value="P:positive regulation of cell differentiation"/>
    <property type="evidence" value="ECO:0007669"/>
    <property type="project" value="TreeGrafter"/>
</dbReference>
<dbReference type="AlphaFoldDB" id="A0AAN8LY11"/>
<comment type="caution">
    <text evidence="3">The sequence shown here is derived from an EMBL/GenBank/DDBJ whole genome shotgun (WGS) entry which is preliminary data.</text>
</comment>
<dbReference type="PANTHER" id="PTHR11348">
    <property type="entry name" value="CONNECTIVE TISSUE GROWTH FACTOR-RELATED"/>
    <property type="match status" value="1"/>
</dbReference>